<dbReference type="InterPro" id="IPR001736">
    <property type="entry name" value="PLipase_D/transphosphatidylase"/>
</dbReference>
<dbReference type="EMBL" id="JBGFUD010002119">
    <property type="protein sequence ID" value="MFH4977180.1"/>
    <property type="molecule type" value="Genomic_DNA"/>
</dbReference>
<dbReference type="Pfam" id="PF00614">
    <property type="entry name" value="PLDc"/>
    <property type="match status" value="1"/>
</dbReference>
<dbReference type="Proteomes" id="UP001608902">
    <property type="component" value="Unassembled WGS sequence"/>
</dbReference>
<dbReference type="PROSITE" id="PS50035">
    <property type="entry name" value="PLD"/>
    <property type="match status" value="2"/>
</dbReference>
<keyword evidence="2" id="KW-0472">Membrane</keyword>
<evidence type="ECO:0000256" key="2">
    <source>
        <dbReference type="SAM" id="Phobius"/>
    </source>
</evidence>
<dbReference type="CDD" id="cd09106">
    <property type="entry name" value="PLDc_vPLD3_4_5_like_1"/>
    <property type="match status" value="1"/>
</dbReference>
<dbReference type="CDD" id="cd09107">
    <property type="entry name" value="PLDc_vPLD3_4_5_like_2"/>
    <property type="match status" value="1"/>
</dbReference>
<proteinExistence type="inferred from homology"/>
<dbReference type="SMART" id="SM00155">
    <property type="entry name" value="PLDc"/>
    <property type="match status" value="2"/>
</dbReference>
<reference evidence="4 5" key="1">
    <citation type="submission" date="2024-08" db="EMBL/GenBank/DDBJ databases">
        <title>Gnathostoma spinigerum genome.</title>
        <authorList>
            <person name="Gonzalez-Bertolin B."/>
            <person name="Monzon S."/>
            <person name="Zaballos A."/>
            <person name="Jimenez P."/>
            <person name="Dekumyoy P."/>
            <person name="Varona S."/>
            <person name="Cuesta I."/>
            <person name="Sumanam S."/>
            <person name="Adisakwattana P."/>
            <person name="Gasser R.B."/>
            <person name="Hernandez-Gonzalez A."/>
            <person name="Young N.D."/>
            <person name="Perteguer M.J."/>
        </authorList>
    </citation>
    <scope>NUCLEOTIDE SEQUENCE [LARGE SCALE GENOMIC DNA]</scope>
    <source>
        <strain evidence="4">AL3</strain>
        <tissue evidence="4">Liver</tissue>
    </source>
</reference>
<feature type="domain" description="PLD phosphodiesterase" evidence="3">
    <location>
        <begin position="196"/>
        <end position="223"/>
    </location>
</feature>
<organism evidence="4 5">
    <name type="scientific">Gnathostoma spinigerum</name>
    <dbReference type="NCBI Taxonomy" id="75299"/>
    <lineage>
        <taxon>Eukaryota</taxon>
        <taxon>Metazoa</taxon>
        <taxon>Ecdysozoa</taxon>
        <taxon>Nematoda</taxon>
        <taxon>Chromadorea</taxon>
        <taxon>Rhabditida</taxon>
        <taxon>Spirurina</taxon>
        <taxon>Gnathostomatomorpha</taxon>
        <taxon>Gnathostomatoidea</taxon>
        <taxon>Gnathostomatidae</taxon>
        <taxon>Gnathostoma</taxon>
    </lineage>
</organism>
<name>A0ABD6EAW3_9BILA</name>
<keyword evidence="2" id="KW-1133">Transmembrane helix</keyword>
<dbReference type="Pfam" id="PF13918">
    <property type="entry name" value="PLDc_3"/>
    <property type="match status" value="1"/>
</dbReference>
<evidence type="ECO:0000259" key="3">
    <source>
        <dbReference type="PROSITE" id="PS50035"/>
    </source>
</evidence>
<evidence type="ECO:0000313" key="5">
    <source>
        <dbReference type="Proteomes" id="UP001608902"/>
    </source>
</evidence>
<comment type="similarity">
    <text evidence="1">Belongs to the phospholipase D family.</text>
</comment>
<accession>A0ABD6EAW3</accession>
<dbReference type="InterPro" id="IPR032803">
    <property type="entry name" value="PLDc_3"/>
</dbReference>
<dbReference type="InterPro" id="IPR050874">
    <property type="entry name" value="Diverse_PLD-related"/>
</dbReference>
<dbReference type="AlphaFoldDB" id="A0ABD6EAW3"/>
<gene>
    <name evidence="4" type="ORF">AB6A40_003889</name>
</gene>
<evidence type="ECO:0000256" key="1">
    <source>
        <dbReference type="ARBA" id="ARBA00008664"/>
    </source>
</evidence>
<evidence type="ECO:0000313" key="4">
    <source>
        <dbReference type="EMBL" id="MFH4977180.1"/>
    </source>
</evidence>
<sequence length="481" mass="54745">MSTTKDGRADMTNFEMDLFDTSMKRWQEKEPVCKHSIVRPACVPVTVIALFIVLLVFFPLFNEDNIDSASIRYEKSGVCRDLCEMEIVESIPTGLTYKNTTPSKETYVAWMELVKRATKNIDIAAFYWNLIDQTGYPTSWKGNNTFNGLIEAAKKGVKLNIAQNKPSQLFPQTDSAYLAKNGFATVRSLDFDRLLGSGVLHTKFWIVDNRDVYIGSANMDWKSLTEVKELGYVFYNCSCLANDLSKVFKIYWKLGEEKAKIPPKWPLYLKTPFNFSHPLKLNLNGHFVDVFISSSPVGFNSKGREHDADAIVSAMRTAQRFVHIAVMDYLPAIIYEKPHKDRYWSILDDAIRAAAYRGVEVKLLVSHWAHSRPQMIAYLLSLEDINEGLPHYDHNVTGSIRVGIFTVPSTKEQLKLPFARVNHNKYMVTDQVAYVGTSNWVGDYFVNTAGVGVTLISEERVSLLEAIFQRDWNSPFTKPLH</sequence>
<comment type="caution">
    <text evidence="4">The sequence shown here is derived from an EMBL/GenBank/DDBJ whole genome shotgun (WGS) entry which is preliminary data.</text>
</comment>
<feature type="transmembrane region" description="Helical" evidence="2">
    <location>
        <begin position="41"/>
        <end position="61"/>
    </location>
</feature>
<feature type="domain" description="PLD phosphodiesterase" evidence="3">
    <location>
        <begin position="418"/>
        <end position="444"/>
    </location>
</feature>
<keyword evidence="5" id="KW-1185">Reference proteome</keyword>
<protein>
    <recommendedName>
        <fullName evidence="3">PLD phosphodiesterase domain-containing protein</fullName>
    </recommendedName>
</protein>
<dbReference type="PANTHER" id="PTHR10185:SF17">
    <property type="entry name" value="GM01519P-RELATED"/>
    <property type="match status" value="1"/>
</dbReference>
<dbReference type="SUPFAM" id="SSF56024">
    <property type="entry name" value="Phospholipase D/nuclease"/>
    <property type="match status" value="2"/>
</dbReference>
<dbReference type="PANTHER" id="PTHR10185">
    <property type="entry name" value="PHOSPHOLIPASE D - RELATED"/>
    <property type="match status" value="1"/>
</dbReference>
<keyword evidence="2" id="KW-0812">Transmembrane</keyword>
<dbReference type="Gene3D" id="3.30.870.10">
    <property type="entry name" value="Endonuclease Chain A"/>
    <property type="match status" value="2"/>
</dbReference>